<dbReference type="Proteomes" id="UP000203794">
    <property type="component" value="Segment"/>
</dbReference>
<organism evidence="1 2">
    <name type="scientific">Ralstonia phage RSL2</name>
    <dbReference type="NCBI Taxonomy" id="1585840"/>
    <lineage>
        <taxon>Viruses</taxon>
        <taxon>Duplodnaviria</taxon>
        <taxon>Heunggongvirae</taxon>
        <taxon>Uroviricota</taxon>
        <taxon>Caudoviricetes</taxon>
        <taxon>Chimalliviridae</taxon>
        <taxon>Chiangmaivirus</taxon>
        <taxon>Chiangmaivirus RSL2</taxon>
    </lineage>
</organism>
<keyword evidence="2" id="KW-1185">Reference proteome</keyword>
<sequence>MLIGNSSNMANTTMNGYMDRLRMWQGWQYWNTFTPARGAYPS</sequence>
<name>A0A0A8J8Q8_9CAUD</name>
<dbReference type="EMBL" id="AP014693">
    <property type="protein sequence ID" value="BAQ02587.2"/>
    <property type="molecule type" value="Genomic_DNA"/>
</dbReference>
<proteinExistence type="predicted"/>
<evidence type="ECO:0000313" key="2">
    <source>
        <dbReference type="Proteomes" id="UP000203794"/>
    </source>
</evidence>
<accession>A0A0A8J8Q8</accession>
<protein>
    <submittedName>
        <fullName evidence="1">Uncharacterized protein</fullName>
    </submittedName>
</protein>
<reference evidence="1 2" key="1">
    <citation type="submission" date="2014-12" db="EMBL/GenBank/DDBJ databases">
        <title>Genome analysis of a novel jumbo phage RSL2 infecting the phytopathogen Ralstonia solanacearum.</title>
        <authorList>
            <person name="Kawasaki T."/>
            <person name="Fujie M."/>
            <person name="Chatchawankanphanich O."/>
            <person name="Ogata H."/>
            <person name="Yamada T."/>
        </authorList>
    </citation>
    <scope>NUCLEOTIDE SEQUENCE [LARGE SCALE GENOMIC DNA]</scope>
    <source>
        <strain evidence="1 2">RSL2</strain>
    </source>
</reference>
<evidence type="ECO:0000313" key="1">
    <source>
        <dbReference type="EMBL" id="BAQ02587.2"/>
    </source>
</evidence>